<name>A0A3G3IHV0_9ARCH</name>
<dbReference type="EMBL" id="CP017686">
    <property type="protein sequence ID" value="AYQ55309.1"/>
    <property type="molecule type" value="Genomic_DNA"/>
</dbReference>
<dbReference type="RefSeq" id="WP_015505062.1">
    <property type="nucleotide sequence ID" value="NZ_CAYAVH010000015.1"/>
</dbReference>
<gene>
    <name evidence="2" type="ORF">BKD89_05790</name>
</gene>
<dbReference type="SUPFAM" id="SSF56091">
    <property type="entry name" value="DNA ligase/mRNA capping enzyme, catalytic domain"/>
    <property type="match status" value="1"/>
</dbReference>
<evidence type="ECO:0000313" key="3">
    <source>
        <dbReference type="Proteomes" id="UP000273278"/>
    </source>
</evidence>
<dbReference type="GeneID" id="41321955"/>
<dbReference type="Gene3D" id="3.30.470.30">
    <property type="entry name" value="DNA ligase/mRNA capping enzyme"/>
    <property type="match status" value="1"/>
</dbReference>
<evidence type="ECO:0000259" key="1">
    <source>
        <dbReference type="Pfam" id="PF09414"/>
    </source>
</evidence>
<dbReference type="InterPro" id="IPR021122">
    <property type="entry name" value="RNA_ligase_dom_REL/Rnl2"/>
</dbReference>
<accession>A0A3G3IHV0</accession>
<feature type="domain" description="RNA ligase" evidence="1">
    <location>
        <begin position="30"/>
        <end position="206"/>
    </location>
</feature>
<evidence type="ECO:0000313" key="2">
    <source>
        <dbReference type="EMBL" id="AYQ55309.1"/>
    </source>
</evidence>
<dbReference type="Proteomes" id="UP000273278">
    <property type="component" value="Chromosome"/>
</dbReference>
<sequence>MTFIKYQHVQHFGADETEGLTDGVCYIFPKMDGSNMCAYTEDGEIRCMSRNCILDGDHPFTRYVKGHPEIGRILKENPGIRLYGEWMTPHAVRSYTADTWEHWFVFEVCSENKHLEHMTQTGEILTCEGEYYIPYDIYSRLLDDYGVDYIPPLAVIDRPNGNDIQKMADEDNVWHITEGQGCGEGVVVKRYGYRNRYGETYWAKVINTQFRTMRLKQRHRRLSDGDTTLEEVIAENVVTLDLVNKEYAKIAETDGKVNQGKLLGIVWKCVIDEFIWDILKKYRNPVIDFGRLRDSCLDLVKEMRPELFGGVPLDGSE</sequence>
<proteinExistence type="predicted"/>
<dbReference type="Pfam" id="PF09414">
    <property type="entry name" value="RNA_ligase"/>
    <property type="match status" value="1"/>
</dbReference>
<protein>
    <recommendedName>
        <fullName evidence="1">RNA ligase domain-containing protein</fullName>
    </recommendedName>
</protein>
<dbReference type="AlphaFoldDB" id="A0A3G3IHV0"/>
<organism evidence="2 3">
    <name type="scientific">Methanomethylophilus alvi</name>
    <dbReference type="NCBI Taxonomy" id="1291540"/>
    <lineage>
        <taxon>Archaea</taxon>
        <taxon>Methanobacteriati</taxon>
        <taxon>Thermoplasmatota</taxon>
        <taxon>Thermoplasmata</taxon>
        <taxon>Methanomassiliicoccales</taxon>
        <taxon>Methanomethylophilaceae</taxon>
        <taxon>Methanomethylophilus</taxon>
    </lineage>
</organism>
<reference evidence="2 3" key="1">
    <citation type="submission" date="2016-10" db="EMBL/GenBank/DDBJ databases">
        <title>Complete genome of the TMA-utilizing, human hosted archaeon Methanomethylophilus alvus Gen. nov, sp. nov., strain Mx-05, derived from a pure culture.</title>
        <authorList>
            <person name="Brugere J.-F."/>
            <person name="Ben Hania W."/>
            <person name="Chaudhary P.P."/>
            <person name="Gaci N."/>
            <person name="Borrel G."/>
            <person name="Cao Van Tuat L."/>
            <person name="Fardeau M.-L."/>
            <person name="Harris H.M.B."/>
            <person name="O'Toole P.W."/>
            <person name="Ollivier B."/>
        </authorList>
    </citation>
    <scope>NUCLEOTIDE SEQUENCE [LARGE SCALE GENOMIC DNA]</scope>
    <source>
        <strain evidence="2 3">Mx-05</strain>
    </source>
</reference>